<dbReference type="Proteomes" id="UP000678016">
    <property type="component" value="Chromosome"/>
</dbReference>
<proteinExistence type="predicted"/>
<sequence length="213" mass="23945">MLSIPGTSASWSWELGMDDDLHLGRVAETAILISEVLQEHKMMDLKQIDVHWLRKGHGFIGIRSVISNSEGDKADAAELVNRILASQPIRYTDAEPKKLVLSGPGYWVDTEGEEHRDHGLIEVTLFVTPEDIDVSLGVRHDIWSWYDFSGNAHPEIYRRNAPRLSAVLKEIEERLGTETIPDEPTYFATPEQYGIRIDPPNENGKGFDAVGQL</sequence>
<dbReference type="RefSeq" id="WP_212643867.1">
    <property type="nucleotide sequence ID" value="NZ_CP074132.1"/>
</dbReference>
<organism evidence="1 2">
    <name type="scientific">Nocardiopsis akebiae</name>
    <dbReference type="NCBI Taxonomy" id="2831968"/>
    <lineage>
        <taxon>Bacteria</taxon>
        <taxon>Bacillati</taxon>
        <taxon>Actinomycetota</taxon>
        <taxon>Actinomycetes</taxon>
        <taxon>Streptosporangiales</taxon>
        <taxon>Nocardiopsidaceae</taxon>
        <taxon>Nocardiopsis</taxon>
    </lineage>
</organism>
<reference evidence="2" key="1">
    <citation type="submission" date="2021-05" db="EMBL/GenBank/DDBJ databases">
        <title>Direct Submission.</title>
        <authorList>
            <person name="Li K."/>
            <person name="Gao J."/>
        </authorList>
    </citation>
    <scope>NUCLEOTIDE SEQUENCE [LARGE SCALE GENOMIC DNA]</scope>
    <source>
        <strain evidence="2">HDS12</strain>
    </source>
</reference>
<accession>A0ABX8C9R3</accession>
<gene>
    <name evidence="1" type="ORF">KGD83_12165</name>
</gene>
<keyword evidence="2" id="KW-1185">Reference proteome</keyword>
<evidence type="ECO:0000313" key="2">
    <source>
        <dbReference type="Proteomes" id="UP000678016"/>
    </source>
</evidence>
<evidence type="ECO:0000313" key="1">
    <source>
        <dbReference type="EMBL" id="QUX31174.1"/>
    </source>
</evidence>
<name>A0ABX8C9R3_9ACTN</name>
<dbReference type="EMBL" id="CP074132">
    <property type="protein sequence ID" value="QUX31174.1"/>
    <property type="molecule type" value="Genomic_DNA"/>
</dbReference>
<protein>
    <submittedName>
        <fullName evidence="1">Uncharacterized protein</fullName>
    </submittedName>
</protein>